<gene>
    <name evidence="1" type="ORF">L1987_06807</name>
</gene>
<reference evidence="1 2" key="2">
    <citation type="journal article" date="2022" name="Mol. Ecol. Resour.">
        <title>The genomes of chicory, endive, great burdock and yacon provide insights into Asteraceae paleo-polyploidization history and plant inulin production.</title>
        <authorList>
            <person name="Fan W."/>
            <person name="Wang S."/>
            <person name="Wang H."/>
            <person name="Wang A."/>
            <person name="Jiang F."/>
            <person name="Liu H."/>
            <person name="Zhao H."/>
            <person name="Xu D."/>
            <person name="Zhang Y."/>
        </authorList>
    </citation>
    <scope>NUCLEOTIDE SEQUENCE [LARGE SCALE GENOMIC DNA]</scope>
    <source>
        <strain evidence="2">cv. Yunnan</strain>
        <tissue evidence="1">Leaves</tissue>
    </source>
</reference>
<proteinExistence type="predicted"/>
<name>A0ACB9JZC6_9ASTR</name>
<dbReference type="EMBL" id="CM042019">
    <property type="protein sequence ID" value="KAI3825325.1"/>
    <property type="molecule type" value="Genomic_DNA"/>
</dbReference>
<organism evidence="1 2">
    <name type="scientific">Smallanthus sonchifolius</name>
    <dbReference type="NCBI Taxonomy" id="185202"/>
    <lineage>
        <taxon>Eukaryota</taxon>
        <taxon>Viridiplantae</taxon>
        <taxon>Streptophyta</taxon>
        <taxon>Embryophyta</taxon>
        <taxon>Tracheophyta</taxon>
        <taxon>Spermatophyta</taxon>
        <taxon>Magnoliopsida</taxon>
        <taxon>eudicotyledons</taxon>
        <taxon>Gunneridae</taxon>
        <taxon>Pentapetalae</taxon>
        <taxon>asterids</taxon>
        <taxon>campanulids</taxon>
        <taxon>Asterales</taxon>
        <taxon>Asteraceae</taxon>
        <taxon>Asteroideae</taxon>
        <taxon>Heliantheae alliance</taxon>
        <taxon>Millerieae</taxon>
        <taxon>Smallanthus</taxon>
    </lineage>
</organism>
<comment type="caution">
    <text evidence="1">The sequence shown here is derived from an EMBL/GenBank/DDBJ whole genome shotgun (WGS) entry which is preliminary data.</text>
</comment>
<dbReference type="Proteomes" id="UP001056120">
    <property type="component" value="Linkage Group LG02"/>
</dbReference>
<keyword evidence="2" id="KW-1185">Reference proteome</keyword>
<accession>A0ACB9JZC6</accession>
<reference evidence="2" key="1">
    <citation type="journal article" date="2022" name="Mol. Ecol. Resour.">
        <title>The genomes of chicory, endive, great burdock and yacon provide insights into Asteraceae palaeo-polyploidization history and plant inulin production.</title>
        <authorList>
            <person name="Fan W."/>
            <person name="Wang S."/>
            <person name="Wang H."/>
            <person name="Wang A."/>
            <person name="Jiang F."/>
            <person name="Liu H."/>
            <person name="Zhao H."/>
            <person name="Xu D."/>
            <person name="Zhang Y."/>
        </authorList>
    </citation>
    <scope>NUCLEOTIDE SEQUENCE [LARGE SCALE GENOMIC DNA]</scope>
    <source>
        <strain evidence="2">cv. Yunnan</strain>
    </source>
</reference>
<sequence>MAEESSNREPLDPRIQELIKEEVAKAFEHATNLLMEEMRGTIKLSLEEIMKEKDKEPRGCTLKDFMVIKPKEYNGQVDPILSHRWVVDMESNFETTRCKPEDRVMFSVPLLTGRAKEWLLNLRKERGERGVTSMSWEEFKAEFLKYHCPQAAIDRMTEDFLLMRQTTETIDELAGTFFDRAKFCPDVVSTEKAKIDRFYAMLTVEFRDSISPSSFTTLVDLINRCREREVELRRQEARGEKRKREIVDQMVSKIKGGSPSKKQFIKPSSQGCKICGKEHIGECRKGSQNCYKCGKPGHFAHQCSSQVHICYNLETPKPKGRAFHISVEEAKNNSEVVSGTFKINSLLALVLFDSGASRSFVSLKIVKHSSFVSSKLDEPLEIEAANDKSFLVFDIFRDCKLRAGGETFFIDLIPMAMGDFDVIVGMDWLSKNKASILCGPKAIQLVSPSGESIYIEGDKKGKVRLCTYVKATKYMARGCKAFMACVADVNERVKEIHDVPVMNQIVDVFPDEL</sequence>
<evidence type="ECO:0000313" key="1">
    <source>
        <dbReference type="EMBL" id="KAI3825325.1"/>
    </source>
</evidence>
<evidence type="ECO:0000313" key="2">
    <source>
        <dbReference type="Proteomes" id="UP001056120"/>
    </source>
</evidence>
<protein>
    <submittedName>
        <fullName evidence="1">Uncharacterized protein</fullName>
    </submittedName>
</protein>